<dbReference type="PANTHER" id="PTHR48039">
    <property type="entry name" value="RNA-BINDING MOTIF PROTEIN 14B"/>
    <property type="match status" value="1"/>
</dbReference>
<evidence type="ECO:0000256" key="3">
    <source>
        <dbReference type="ARBA" id="ARBA00022884"/>
    </source>
</evidence>
<reference evidence="8 9" key="1">
    <citation type="submission" date="2024-01" db="EMBL/GenBank/DDBJ databases">
        <authorList>
            <person name="Waweru B."/>
        </authorList>
    </citation>
    <scope>NUCLEOTIDE SEQUENCE [LARGE SCALE GENOMIC DNA]</scope>
</reference>
<keyword evidence="3 5" id="KW-0694">RNA-binding</keyword>
<keyword evidence="4" id="KW-0539">Nucleus</keyword>
<name>A0AAV1R5Y0_9ROSI</name>
<evidence type="ECO:0000256" key="1">
    <source>
        <dbReference type="ARBA" id="ARBA00004123"/>
    </source>
</evidence>
<dbReference type="Pfam" id="PF00076">
    <property type="entry name" value="RRM_1"/>
    <property type="match status" value="1"/>
</dbReference>
<evidence type="ECO:0000256" key="2">
    <source>
        <dbReference type="ARBA" id="ARBA00022737"/>
    </source>
</evidence>
<keyword evidence="2" id="KW-0677">Repeat</keyword>
<comment type="caution">
    <text evidence="8">The sequence shown here is derived from an EMBL/GenBank/DDBJ whole genome shotgun (WGS) entry which is preliminary data.</text>
</comment>
<evidence type="ECO:0000313" key="8">
    <source>
        <dbReference type="EMBL" id="CAK7327849.1"/>
    </source>
</evidence>
<feature type="domain" description="RRM" evidence="7">
    <location>
        <begin position="152"/>
        <end position="230"/>
    </location>
</feature>
<dbReference type="GO" id="GO:0005634">
    <property type="term" value="C:nucleus"/>
    <property type="evidence" value="ECO:0007669"/>
    <property type="project" value="UniProtKB-SubCell"/>
</dbReference>
<protein>
    <recommendedName>
        <fullName evidence="7">RRM domain-containing protein</fullName>
    </recommendedName>
</protein>
<dbReference type="PROSITE" id="PS50102">
    <property type="entry name" value="RRM"/>
    <property type="match status" value="1"/>
</dbReference>
<keyword evidence="9" id="KW-1185">Reference proteome</keyword>
<dbReference type="InterPro" id="IPR000504">
    <property type="entry name" value="RRM_dom"/>
</dbReference>
<comment type="subcellular location">
    <subcellularLocation>
        <location evidence="1">Nucleus</location>
    </subcellularLocation>
</comment>
<evidence type="ECO:0000259" key="7">
    <source>
        <dbReference type="PROSITE" id="PS50102"/>
    </source>
</evidence>
<feature type="region of interest" description="Disordered" evidence="6">
    <location>
        <begin position="121"/>
        <end position="143"/>
    </location>
</feature>
<dbReference type="PANTHER" id="PTHR48039:SF5">
    <property type="entry name" value="RNA-BINDING PROTEIN 28"/>
    <property type="match status" value="1"/>
</dbReference>
<evidence type="ECO:0000313" key="9">
    <source>
        <dbReference type="Proteomes" id="UP001314170"/>
    </source>
</evidence>
<evidence type="ECO:0000256" key="6">
    <source>
        <dbReference type="SAM" id="MobiDB-lite"/>
    </source>
</evidence>
<evidence type="ECO:0000256" key="5">
    <source>
        <dbReference type="PROSITE-ProRule" id="PRU00176"/>
    </source>
</evidence>
<dbReference type="Gene3D" id="3.30.70.330">
    <property type="match status" value="1"/>
</dbReference>
<dbReference type="InterPro" id="IPR035979">
    <property type="entry name" value="RBD_domain_sf"/>
</dbReference>
<dbReference type="EMBL" id="CAWUPB010000870">
    <property type="protein sequence ID" value="CAK7327849.1"/>
    <property type="molecule type" value="Genomic_DNA"/>
</dbReference>
<gene>
    <name evidence="8" type="ORF">DCAF_LOCUS5567</name>
</gene>
<evidence type="ECO:0000256" key="4">
    <source>
        <dbReference type="ARBA" id="ARBA00023242"/>
    </source>
</evidence>
<dbReference type="AlphaFoldDB" id="A0AAV1R5Y0"/>
<dbReference type="SMART" id="SM00360">
    <property type="entry name" value="RRM"/>
    <property type="match status" value="1"/>
</dbReference>
<accession>A0AAV1R5Y0</accession>
<dbReference type="SUPFAM" id="SSF54928">
    <property type="entry name" value="RNA-binding domain, RBD"/>
    <property type="match status" value="1"/>
</dbReference>
<organism evidence="8 9">
    <name type="scientific">Dovyalis caffra</name>
    <dbReference type="NCBI Taxonomy" id="77055"/>
    <lineage>
        <taxon>Eukaryota</taxon>
        <taxon>Viridiplantae</taxon>
        <taxon>Streptophyta</taxon>
        <taxon>Embryophyta</taxon>
        <taxon>Tracheophyta</taxon>
        <taxon>Spermatophyta</taxon>
        <taxon>Magnoliopsida</taxon>
        <taxon>eudicotyledons</taxon>
        <taxon>Gunneridae</taxon>
        <taxon>Pentapetalae</taxon>
        <taxon>rosids</taxon>
        <taxon>fabids</taxon>
        <taxon>Malpighiales</taxon>
        <taxon>Salicaceae</taxon>
        <taxon>Flacourtieae</taxon>
        <taxon>Dovyalis</taxon>
    </lineage>
</organism>
<proteinExistence type="predicted"/>
<dbReference type="InterPro" id="IPR051945">
    <property type="entry name" value="RRM_MRD1_RNA_proc_ribogen"/>
</dbReference>
<dbReference type="InterPro" id="IPR012677">
    <property type="entry name" value="Nucleotide-bd_a/b_plait_sf"/>
</dbReference>
<sequence>MTELTVINSGFQIPAKEDLVRKEATIELENDSAMRGALSSAIQKFNGQKFGKRPIAVDWAIPKNIYSIGANVSAASEDAGLGFVASSDSDSYEKEDMPAEVDFEQEVDIARKVLRNLTTSSPKGSASFDMGDGALPKGIEEPDTVKTVNVPSKLSDDNLSSDVENEEVKQWFSAFGEVQSFVPVLNQVTKRPRGIGFLKFKTTDGASAAVSAANVASGLGIFLKGLILDGTPTVEGVSTSDMAKRNK</sequence>
<dbReference type="GO" id="GO:0003729">
    <property type="term" value="F:mRNA binding"/>
    <property type="evidence" value="ECO:0007669"/>
    <property type="project" value="TreeGrafter"/>
</dbReference>
<dbReference type="Proteomes" id="UP001314170">
    <property type="component" value="Unassembled WGS sequence"/>
</dbReference>